<feature type="binding site" evidence="8">
    <location>
        <position position="297"/>
    </location>
    <ligand>
        <name>Zn(2+)</name>
        <dbReference type="ChEBI" id="CHEBI:29105"/>
        <label>2</label>
        <note>catalytic</note>
    </ligand>
</feature>
<dbReference type="Pfam" id="PF23023">
    <property type="entry name" value="Anti-Pycsar_Apyc1"/>
    <property type="match status" value="1"/>
</dbReference>
<accession>V8RAF5</accession>
<dbReference type="Gene3D" id="3.60.15.10">
    <property type="entry name" value="Ribonuclease Z/Hydroxyacylglutathione hydrolase-like"/>
    <property type="match status" value="1"/>
</dbReference>
<keyword evidence="6 8" id="KW-0378">Hydrolase</keyword>
<comment type="subunit">
    <text evidence="1 8">Homodimer.</text>
</comment>
<organism evidence="9">
    <name type="scientific">Pseudomonas moraviensis R28-S</name>
    <dbReference type="NCBI Taxonomy" id="1395516"/>
    <lineage>
        <taxon>Bacteria</taxon>
        <taxon>Pseudomonadati</taxon>
        <taxon>Pseudomonadota</taxon>
        <taxon>Gammaproteobacteria</taxon>
        <taxon>Pseudomonadales</taxon>
        <taxon>Pseudomonadaceae</taxon>
        <taxon>Pseudomonas</taxon>
    </lineage>
</organism>
<dbReference type="SUPFAM" id="SSF56281">
    <property type="entry name" value="Metallo-hydrolase/oxidoreductase"/>
    <property type="match status" value="1"/>
</dbReference>
<reference evidence="9" key="1">
    <citation type="journal article" date="2014" name="Genome Announc.">
        <title>Draft Genome Sequence of Pseudomonas moraviensis R28-S.</title>
        <authorList>
            <person name="Hunter S.S."/>
            <person name="Yano H."/>
            <person name="Loftie-Eaton W."/>
            <person name="Hughes J."/>
            <person name="De Gelder L."/>
            <person name="Stragier P."/>
            <person name="De Vos P."/>
            <person name="Settles M.L."/>
            <person name="Top E.M."/>
        </authorList>
    </citation>
    <scope>NUCLEOTIDE SEQUENCE [LARGE SCALE GENOMIC DNA]</scope>
    <source>
        <strain evidence="9">R28-S</strain>
    </source>
</reference>
<dbReference type="PANTHER" id="PTHR46018:SF2">
    <property type="entry name" value="ZINC PHOSPHODIESTERASE ELAC PROTEIN 1"/>
    <property type="match status" value="1"/>
</dbReference>
<dbReference type="EC" id="3.1.26.11" evidence="8"/>
<keyword evidence="5 8" id="KW-0255">Endonuclease</keyword>
<dbReference type="AlphaFoldDB" id="V8RAF5"/>
<protein>
    <recommendedName>
        <fullName evidence="8">Ribonuclease Z</fullName>
        <shortName evidence="8">RNase Z</shortName>
        <ecNumber evidence="8">3.1.26.11</ecNumber>
    </recommendedName>
    <alternativeName>
        <fullName evidence="8">tRNA 3 endonuclease</fullName>
    </alternativeName>
    <alternativeName>
        <fullName evidence="8">tRNase Z</fullName>
    </alternativeName>
</protein>
<dbReference type="NCBIfam" id="NF000801">
    <property type="entry name" value="PRK00055.1-3"/>
    <property type="match status" value="1"/>
</dbReference>
<evidence type="ECO:0000256" key="8">
    <source>
        <dbReference type="HAMAP-Rule" id="MF_01818"/>
    </source>
</evidence>
<evidence type="ECO:0000256" key="3">
    <source>
        <dbReference type="ARBA" id="ARBA00022722"/>
    </source>
</evidence>
<dbReference type="HAMAP" id="MF_01818">
    <property type="entry name" value="RNase_Z_BN"/>
    <property type="match status" value="1"/>
</dbReference>
<keyword evidence="2 8" id="KW-0819">tRNA processing</keyword>
<name>V8RAF5_9PSED</name>
<evidence type="ECO:0000256" key="2">
    <source>
        <dbReference type="ARBA" id="ARBA00022694"/>
    </source>
</evidence>
<keyword evidence="3 8" id="KW-0540">Nuclease</keyword>
<dbReference type="CDD" id="cd07717">
    <property type="entry name" value="RNaseZ_ZiPD-like_MBL-fold"/>
    <property type="match status" value="1"/>
</dbReference>
<feature type="binding site" evidence="8">
    <location>
        <position position="95"/>
    </location>
    <ligand>
        <name>Zn(2+)</name>
        <dbReference type="ChEBI" id="CHEBI:29105"/>
        <label>2</label>
        <note>catalytic</note>
    </ligand>
</feature>
<proteinExistence type="inferred from homology"/>
<sequence length="358" mass="39314">MDPNRLADCRKLTENCTQDLKSDPPGRTTVDLLFLGTSAGVPTRQRNVSATALIASAGKGWYLIDCGEGTQHQVLRTPLSLSELRAIFITHVHADHCLGLPGLLASTGMSGRTRPLDIILPAALQPWLRMSLEVTQSHLPFEINLHAVETFTEWRNLNVQVQTVELSHRVPCHGYVFTESDPEPRLDVQRLDAEGIERGPLWGQLAHGQDVEVDGRMLHARDYLLSARPDRRIIVCGDNDRPALLAEVAQSADVLVHEATFVQAAIDRARASYGHSSAAAVAGFAESAGVRNLVLTHFSARYQANPALSPSIEDVRSEAAALYNGQLILARDLQRYHLDRLGHLQPVAIERKPLEVAP</sequence>
<evidence type="ECO:0000256" key="6">
    <source>
        <dbReference type="ARBA" id="ARBA00022801"/>
    </source>
</evidence>
<feature type="binding site" evidence="8">
    <location>
        <position position="238"/>
    </location>
    <ligand>
        <name>Zn(2+)</name>
        <dbReference type="ChEBI" id="CHEBI:29105"/>
        <label>1</label>
        <note>catalytic</note>
    </ligand>
</feature>
<dbReference type="eggNOG" id="COG1234">
    <property type="taxonomic scope" value="Bacteria"/>
</dbReference>
<comment type="catalytic activity">
    <reaction evidence="8">
        <text>Endonucleolytic cleavage of RNA, removing extra 3' nucleotides from tRNA precursor, generating 3' termini of tRNAs. A 3'-hydroxy group is left at the tRNA terminus and a 5'-phosphoryl group is left at the trailer molecule.</text>
        <dbReference type="EC" id="3.1.26.11"/>
    </reaction>
</comment>
<dbReference type="InterPro" id="IPR013471">
    <property type="entry name" value="RNase_Z/BN"/>
</dbReference>
<evidence type="ECO:0000256" key="1">
    <source>
        <dbReference type="ARBA" id="ARBA00011738"/>
    </source>
</evidence>
<gene>
    <name evidence="8" type="primary">rnz</name>
    <name evidence="9" type="ORF">PMO01_06575</name>
</gene>
<keyword evidence="4 8" id="KW-0479">Metal-binding</keyword>
<dbReference type="Proteomes" id="UP000024771">
    <property type="component" value="Chromosome"/>
</dbReference>
<feature type="binding site" evidence="8">
    <location>
        <position position="93"/>
    </location>
    <ligand>
        <name>Zn(2+)</name>
        <dbReference type="ChEBI" id="CHEBI:29105"/>
        <label>1</label>
        <note>catalytic</note>
    </ligand>
</feature>
<feature type="binding site" evidence="8">
    <location>
        <position position="238"/>
    </location>
    <ligand>
        <name>Zn(2+)</name>
        <dbReference type="ChEBI" id="CHEBI:29105"/>
        <label>2</label>
        <note>catalytic</note>
    </ligand>
</feature>
<dbReference type="HOGENOM" id="CLU_031317_2_0_6"/>
<feature type="binding site" evidence="8">
    <location>
        <position position="168"/>
    </location>
    <ligand>
        <name>Zn(2+)</name>
        <dbReference type="ChEBI" id="CHEBI:29105"/>
        <label>1</label>
        <note>catalytic</note>
    </ligand>
</feature>
<feature type="active site" description="Proton acceptor" evidence="8">
    <location>
        <position position="95"/>
    </location>
</feature>
<feature type="binding site" evidence="8">
    <location>
        <position position="91"/>
    </location>
    <ligand>
        <name>Zn(2+)</name>
        <dbReference type="ChEBI" id="CHEBI:29105"/>
        <label>1</label>
        <note>catalytic</note>
    </ligand>
</feature>
<dbReference type="GO" id="GO:0008270">
    <property type="term" value="F:zinc ion binding"/>
    <property type="evidence" value="ECO:0007669"/>
    <property type="project" value="UniProtKB-UniRule"/>
</dbReference>
<evidence type="ECO:0000313" key="9">
    <source>
        <dbReference type="EMBL" id="ETF08643.1"/>
    </source>
</evidence>
<dbReference type="PATRIC" id="fig|1395516.4.peg.1339"/>
<dbReference type="PANTHER" id="PTHR46018">
    <property type="entry name" value="ZINC PHOSPHODIESTERASE ELAC PROTEIN 1"/>
    <property type="match status" value="1"/>
</dbReference>
<evidence type="ECO:0000256" key="4">
    <source>
        <dbReference type="ARBA" id="ARBA00022723"/>
    </source>
</evidence>
<keyword evidence="7 8" id="KW-0862">Zinc</keyword>
<comment type="similarity">
    <text evidence="8">Belongs to the RNase Z family.</text>
</comment>
<comment type="caution">
    <text evidence="9">The sequence shown here is derived from an EMBL/GenBank/DDBJ whole genome shotgun (WGS) entry which is preliminary data.</text>
</comment>
<dbReference type="InterPro" id="IPR036866">
    <property type="entry name" value="RibonucZ/Hydroxyglut_hydro"/>
</dbReference>
<dbReference type="GO" id="GO:0042781">
    <property type="term" value="F:3'-tRNA processing endoribonuclease activity"/>
    <property type="evidence" value="ECO:0007669"/>
    <property type="project" value="UniProtKB-UniRule"/>
</dbReference>
<feature type="binding site" evidence="8">
    <location>
        <position position="96"/>
    </location>
    <ligand>
        <name>Zn(2+)</name>
        <dbReference type="ChEBI" id="CHEBI:29105"/>
        <label>2</label>
        <note>catalytic</note>
    </ligand>
</feature>
<dbReference type="EMBL" id="AYMZ01000003">
    <property type="protein sequence ID" value="ETF08643.1"/>
    <property type="molecule type" value="Genomic_DNA"/>
</dbReference>
<comment type="cofactor">
    <cofactor evidence="8">
        <name>Zn(2+)</name>
        <dbReference type="ChEBI" id="CHEBI:29105"/>
    </cofactor>
    <text evidence="8">Binds 2 Zn(2+) ions.</text>
</comment>
<comment type="function">
    <text evidence="8">Zinc phosphodiesterase, which displays some tRNA 3'-processing endonuclease activity. Probably involved in tRNA maturation, by removing a 3'-trailer from precursor tRNA.</text>
</comment>
<evidence type="ECO:0000256" key="5">
    <source>
        <dbReference type="ARBA" id="ARBA00022759"/>
    </source>
</evidence>
<evidence type="ECO:0000256" key="7">
    <source>
        <dbReference type="ARBA" id="ARBA00022833"/>
    </source>
</evidence>